<proteinExistence type="predicted"/>
<keyword evidence="2" id="KW-0812">Transmembrane</keyword>
<accession>A0A816DJP6</accession>
<organism evidence="3 4">
    <name type="scientific">Adineta ricciae</name>
    <name type="common">Rotifer</name>
    <dbReference type="NCBI Taxonomy" id="249248"/>
    <lineage>
        <taxon>Eukaryota</taxon>
        <taxon>Metazoa</taxon>
        <taxon>Spiralia</taxon>
        <taxon>Gnathifera</taxon>
        <taxon>Rotifera</taxon>
        <taxon>Eurotatoria</taxon>
        <taxon>Bdelloidea</taxon>
        <taxon>Adinetida</taxon>
        <taxon>Adinetidae</taxon>
        <taxon>Adineta</taxon>
    </lineage>
</organism>
<sequence length="628" mass="69399">MVRRWVAVTALIFAVVVVINLALIPVYLRKSKTKPTTNSVAELIDASLNTLSVYPDGSYSAKMSEFTQLTEENYSFLPLNRTLLNELSKIDNSSFVFEAGRQQFLYFRIPDELVVQQRSAHSLSGIGIHFGQQTDSLNIVPILDEQQSSPGVSIIPTNLPDRSRLLRIEITTMPTMCSQPGIADSCTSVDYNAYLIFDKTQLSTWSVTYQASVACGDICSTLSSYSACAVSCGSQCDGDQVAGADTPVTRRYNLGRRNVQFKFQYETYSVRDRIKVWNDINLLFDSECVGTSGVRTKYLVLSNKTNVRVDVEPNCGCQSLSGCTGTLWHFTVVCPEVCPVENHRADTSSAVKLSSEGRIVTNGATLYITDEAIMPSLVASSCEPVTWEVLFSYQAAFPGALSFSKKVTGQSSDSTSYDIIGSLQNETIGGIVTAKWIVVSTKTSGEIKFNILGTQPAKRTIMTYIDSRSSFWYAKNIAAQESSGGQQFSIDRYPLFSSAHDNGYGIYQITNPTPTYNEVWNWKANVDAGIRIINQKTTAAISWMANQRQQAKQETGREQPVDDEQVGPNCLFSDNSARTIADAVAIKQFNGASGGNYCAWDNGNTKWKFNRQNNRGENYVLFVCNQRL</sequence>
<reference evidence="3" key="1">
    <citation type="submission" date="2021-02" db="EMBL/GenBank/DDBJ databases">
        <authorList>
            <person name="Nowell W R."/>
        </authorList>
    </citation>
    <scope>NUCLEOTIDE SEQUENCE</scope>
</reference>
<evidence type="ECO:0000313" key="3">
    <source>
        <dbReference type="EMBL" id="CAF1634921.1"/>
    </source>
</evidence>
<evidence type="ECO:0000256" key="1">
    <source>
        <dbReference type="SAM" id="MobiDB-lite"/>
    </source>
</evidence>
<gene>
    <name evidence="3" type="ORF">XAT740_LOCUS52295</name>
</gene>
<keyword evidence="2" id="KW-0472">Membrane</keyword>
<protein>
    <submittedName>
        <fullName evidence="3">Uncharacterized protein</fullName>
    </submittedName>
</protein>
<dbReference type="EMBL" id="CAJNOR010008578">
    <property type="protein sequence ID" value="CAF1634921.1"/>
    <property type="molecule type" value="Genomic_DNA"/>
</dbReference>
<dbReference type="AlphaFoldDB" id="A0A816DJP6"/>
<keyword evidence="4" id="KW-1185">Reference proteome</keyword>
<dbReference type="Proteomes" id="UP000663828">
    <property type="component" value="Unassembled WGS sequence"/>
</dbReference>
<evidence type="ECO:0000256" key="2">
    <source>
        <dbReference type="SAM" id="Phobius"/>
    </source>
</evidence>
<comment type="caution">
    <text evidence="3">The sequence shown here is derived from an EMBL/GenBank/DDBJ whole genome shotgun (WGS) entry which is preliminary data.</text>
</comment>
<name>A0A816DJP6_ADIRI</name>
<keyword evidence="2" id="KW-1133">Transmembrane helix</keyword>
<evidence type="ECO:0000313" key="4">
    <source>
        <dbReference type="Proteomes" id="UP000663828"/>
    </source>
</evidence>
<feature type="region of interest" description="Disordered" evidence="1">
    <location>
        <begin position="546"/>
        <end position="565"/>
    </location>
</feature>
<feature type="transmembrane region" description="Helical" evidence="2">
    <location>
        <begin position="6"/>
        <end position="28"/>
    </location>
</feature>